<name>A0A6A5Z3Y0_9PLEO</name>
<organism evidence="3 4">
    <name type="scientific">Lophiotrema nucula</name>
    <dbReference type="NCBI Taxonomy" id="690887"/>
    <lineage>
        <taxon>Eukaryota</taxon>
        <taxon>Fungi</taxon>
        <taxon>Dikarya</taxon>
        <taxon>Ascomycota</taxon>
        <taxon>Pezizomycotina</taxon>
        <taxon>Dothideomycetes</taxon>
        <taxon>Pleosporomycetidae</taxon>
        <taxon>Pleosporales</taxon>
        <taxon>Lophiotremataceae</taxon>
        <taxon>Lophiotrema</taxon>
    </lineage>
</organism>
<evidence type="ECO:0000313" key="4">
    <source>
        <dbReference type="Proteomes" id="UP000799770"/>
    </source>
</evidence>
<feature type="domain" description="Heterokaryon incompatibility" evidence="1">
    <location>
        <begin position="22"/>
        <end position="163"/>
    </location>
</feature>
<dbReference type="Pfam" id="PF26640">
    <property type="entry name" value="DUF8212"/>
    <property type="match status" value="1"/>
</dbReference>
<dbReference type="Proteomes" id="UP000799770">
    <property type="component" value="Unassembled WGS sequence"/>
</dbReference>
<dbReference type="AlphaFoldDB" id="A0A6A5Z3Y0"/>
<gene>
    <name evidence="3" type="ORF">BDV96DRAFT_577568</name>
</gene>
<reference evidence="3" key="1">
    <citation type="journal article" date="2020" name="Stud. Mycol.">
        <title>101 Dothideomycetes genomes: a test case for predicting lifestyles and emergence of pathogens.</title>
        <authorList>
            <person name="Haridas S."/>
            <person name="Albert R."/>
            <person name="Binder M."/>
            <person name="Bloem J."/>
            <person name="Labutti K."/>
            <person name="Salamov A."/>
            <person name="Andreopoulos B."/>
            <person name="Baker S."/>
            <person name="Barry K."/>
            <person name="Bills G."/>
            <person name="Bluhm B."/>
            <person name="Cannon C."/>
            <person name="Castanera R."/>
            <person name="Culley D."/>
            <person name="Daum C."/>
            <person name="Ezra D."/>
            <person name="Gonzalez J."/>
            <person name="Henrissat B."/>
            <person name="Kuo A."/>
            <person name="Liang C."/>
            <person name="Lipzen A."/>
            <person name="Lutzoni F."/>
            <person name="Magnuson J."/>
            <person name="Mondo S."/>
            <person name="Nolan M."/>
            <person name="Ohm R."/>
            <person name="Pangilinan J."/>
            <person name="Park H.-J."/>
            <person name="Ramirez L."/>
            <person name="Alfaro M."/>
            <person name="Sun H."/>
            <person name="Tritt A."/>
            <person name="Yoshinaga Y."/>
            <person name="Zwiers L.-H."/>
            <person name="Turgeon B."/>
            <person name="Goodwin S."/>
            <person name="Spatafora J."/>
            <person name="Crous P."/>
            <person name="Grigoriev I."/>
        </authorList>
    </citation>
    <scope>NUCLEOTIDE SEQUENCE</scope>
    <source>
        <strain evidence="3">CBS 627.86</strain>
    </source>
</reference>
<evidence type="ECO:0000259" key="2">
    <source>
        <dbReference type="Pfam" id="PF26640"/>
    </source>
</evidence>
<dbReference type="InterPro" id="IPR058525">
    <property type="entry name" value="DUF8212"/>
</dbReference>
<dbReference type="OrthoDB" id="674604at2759"/>
<protein>
    <submittedName>
        <fullName evidence="3">Heterokaryon incompatibility protein-domain-containing protein</fullName>
    </submittedName>
</protein>
<accession>A0A6A5Z3Y0</accession>
<dbReference type="EMBL" id="ML977326">
    <property type="protein sequence ID" value="KAF2114095.1"/>
    <property type="molecule type" value="Genomic_DNA"/>
</dbReference>
<evidence type="ECO:0000259" key="1">
    <source>
        <dbReference type="Pfam" id="PF06985"/>
    </source>
</evidence>
<dbReference type="PANTHER" id="PTHR10622:SF10">
    <property type="entry name" value="HET DOMAIN-CONTAINING PROTEIN"/>
    <property type="match status" value="1"/>
</dbReference>
<dbReference type="PANTHER" id="PTHR10622">
    <property type="entry name" value="HET DOMAIN-CONTAINING PROTEIN"/>
    <property type="match status" value="1"/>
</dbReference>
<evidence type="ECO:0000313" key="3">
    <source>
        <dbReference type="EMBL" id="KAF2114095.1"/>
    </source>
</evidence>
<feature type="domain" description="DUF8212" evidence="2">
    <location>
        <begin position="250"/>
        <end position="346"/>
    </location>
</feature>
<sequence length="444" mass="50975">MYLIRADTYILEDFQGRNIPKYAILSHTWTDEEISFSAMHTLNNSLHTRTKIKQKEGFYKIKKTCDQAMADGINHVWVDTCCIDKGSSAHLSEAINSMWRYYREAEVCYAYLSDIDVFDALRMGDVQYAQRDVRRFWTNSINLISEKDLSKAKWFSRGWTLQELIAPKNVVFYIKGWNFVGNKASMKEKLSRITGIDEITLANCNLESVSVARRMSWASKRVTTRVEDIAYCLLGIFDVNMPLLYGEGEKAFVRLQEEIMKDSEDQSLFAWRPPNAFEVWDLELLTPTDVEGGRGIFARHPSEFADARAVRPSSSRGEPYTLTNKGVRMEIPILPLERSLFLAIFECHYEGDLSQQLSIVVQKLHGGSQNQFVRHDGAGLIKVSHDMVRRAKIATVYLVKKVPSSRDFTSVYRVFNTGSQRQVDVLSYADATNDMTVEHMLERM</sequence>
<keyword evidence="4" id="KW-1185">Reference proteome</keyword>
<dbReference type="Pfam" id="PF06985">
    <property type="entry name" value="HET"/>
    <property type="match status" value="1"/>
</dbReference>
<dbReference type="InterPro" id="IPR010730">
    <property type="entry name" value="HET"/>
</dbReference>
<proteinExistence type="predicted"/>